<dbReference type="Pfam" id="PF00078">
    <property type="entry name" value="RVT_1"/>
    <property type="match status" value="1"/>
</dbReference>
<dbReference type="PANTHER" id="PTHR31635:SF196">
    <property type="entry name" value="REVERSE TRANSCRIPTASE DOMAIN-CONTAINING PROTEIN-RELATED"/>
    <property type="match status" value="1"/>
</dbReference>
<dbReference type="Proteomes" id="UP001633002">
    <property type="component" value="Unassembled WGS sequence"/>
</dbReference>
<keyword evidence="3" id="KW-1185">Reference proteome</keyword>
<feature type="domain" description="Reverse transcriptase" evidence="1">
    <location>
        <begin position="41"/>
        <end position="334"/>
    </location>
</feature>
<dbReference type="CDD" id="cd01650">
    <property type="entry name" value="RT_nLTR_like"/>
    <property type="match status" value="1"/>
</dbReference>
<dbReference type="PANTHER" id="PTHR31635">
    <property type="entry name" value="REVERSE TRANSCRIPTASE DOMAIN-CONTAINING PROTEIN-RELATED"/>
    <property type="match status" value="1"/>
</dbReference>
<dbReference type="AlphaFoldDB" id="A0ABD3H2R5"/>
<comment type="caution">
    <text evidence="2">The sequence shown here is derived from an EMBL/GenBank/DDBJ whole genome shotgun (WGS) entry which is preliminary data.</text>
</comment>
<dbReference type="InterPro" id="IPR000477">
    <property type="entry name" value="RT_dom"/>
</dbReference>
<dbReference type="PROSITE" id="PS50878">
    <property type="entry name" value="RT_POL"/>
    <property type="match status" value="1"/>
</dbReference>
<gene>
    <name evidence="2" type="ORF">R1sor_002348</name>
</gene>
<protein>
    <recommendedName>
        <fullName evidence="1">Reverse transcriptase domain-containing protein</fullName>
    </recommendedName>
</protein>
<organism evidence="2 3">
    <name type="scientific">Riccia sorocarpa</name>
    <dbReference type="NCBI Taxonomy" id="122646"/>
    <lineage>
        <taxon>Eukaryota</taxon>
        <taxon>Viridiplantae</taxon>
        <taxon>Streptophyta</taxon>
        <taxon>Embryophyta</taxon>
        <taxon>Marchantiophyta</taxon>
        <taxon>Marchantiopsida</taxon>
        <taxon>Marchantiidae</taxon>
        <taxon>Marchantiales</taxon>
        <taxon>Ricciaceae</taxon>
        <taxon>Riccia</taxon>
    </lineage>
</organism>
<name>A0ABD3H2R5_9MARC</name>
<dbReference type="InterPro" id="IPR043502">
    <property type="entry name" value="DNA/RNA_pol_sf"/>
</dbReference>
<proteinExistence type="predicted"/>
<sequence>MGMVQEWYRELYAAEEESEEDRQLRKDVLLLIDNKLSPHQNERLRESPEDKFIEDVVHSLPKDKSPGLDGVVAELLVLGWRFMGGDCIRMVKKVWRSRKLLTRDNKVRLKGMLPGLIDSQQTGFIAGREITENVLSLRLAQEWVQVTRQDAIFVKLDFQKAYDRVSHSFLWDTLAALGMERDNIDLVKGLVEGGVSQVHLNVGFTEAIHVMRGFRQGCPLATLLFTMTTQPLMRLLRREESHGRLKGVNIGGERDLLHQIYADDTGINVTLSEEFFNNLHQIIKVFEQVSGARLNMSKSLVMPLTPRILPTWVHQTGCEIATPGVSFKYLGFSTSSPVNEQQIVAGIIKTIEK</sequence>
<dbReference type="SUPFAM" id="SSF56672">
    <property type="entry name" value="DNA/RNA polymerases"/>
    <property type="match status" value="1"/>
</dbReference>
<accession>A0ABD3H2R5</accession>
<dbReference type="EMBL" id="JBJQOH010000006">
    <property type="protein sequence ID" value="KAL3684326.1"/>
    <property type="molecule type" value="Genomic_DNA"/>
</dbReference>
<evidence type="ECO:0000313" key="3">
    <source>
        <dbReference type="Proteomes" id="UP001633002"/>
    </source>
</evidence>
<evidence type="ECO:0000313" key="2">
    <source>
        <dbReference type="EMBL" id="KAL3684326.1"/>
    </source>
</evidence>
<reference evidence="2 3" key="1">
    <citation type="submission" date="2024-09" db="EMBL/GenBank/DDBJ databases">
        <title>Chromosome-scale assembly of Riccia sorocarpa.</title>
        <authorList>
            <person name="Paukszto L."/>
        </authorList>
    </citation>
    <scope>NUCLEOTIDE SEQUENCE [LARGE SCALE GENOMIC DNA]</scope>
    <source>
        <strain evidence="2">LP-2024</strain>
        <tissue evidence="2">Aerial parts of the thallus</tissue>
    </source>
</reference>
<evidence type="ECO:0000259" key="1">
    <source>
        <dbReference type="PROSITE" id="PS50878"/>
    </source>
</evidence>